<evidence type="ECO:0000313" key="2">
    <source>
        <dbReference type="Proteomes" id="UP000256326"/>
    </source>
</evidence>
<accession>A0A3D9CKH8</accession>
<proteinExistence type="predicted"/>
<gene>
    <name evidence="1" type="ORF">DRF58_16940</name>
</gene>
<dbReference type="EMBL" id="QNUG01000065">
    <property type="protein sequence ID" value="REC66220.1"/>
    <property type="molecule type" value="Genomic_DNA"/>
</dbReference>
<evidence type="ECO:0000313" key="1">
    <source>
        <dbReference type="EMBL" id="REC66220.1"/>
    </source>
</evidence>
<keyword evidence="2" id="KW-1185">Reference proteome</keyword>
<reference evidence="1 2" key="1">
    <citation type="journal article" date="2006" name="Int. J. Syst. Evol. Microbiol.">
        <title>Chryseobacterium hispanicum sp. nov., isolated from the drinking water distribution system of Sevilla, Spain.</title>
        <authorList>
            <person name="Gallego V."/>
            <person name="Garcia M.T."/>
            <person name="Ventosa A."/>
        </authorList>
    </citation>
    <scope>NUCLEOTIDE SEQUENCE [LARGE SCALE GENOMIC DNA]</scope>
    <source>
        <strain evidence="1 2">KCTC 22104</strain>
    </source>
</reference>
<organism evidence="1 2">
    <name type="scientific">Epilithonimonas hispanica</name>
    <dbReference type="NCBI Taxonomy" id="358687"/>
    <lineage>
        <taxon>Bacteria</taxon>
        <taxon>Pseudomonadati</taxon>
        <taxon>Bacteroidota</taxon>
        <taxon>Flavobacteriia</taxon>
        <taxon>Flavobacteriales</taxon>
        <taxon>Weeksellaceae</taxon>
        <taxon>Chryseobacterium group</taxon>
        <taxon>Epilithonimonas</taxon>
    </lineage>
</organism>
<sequence length="304" mass="36267">MMISSSPLEKNIKKLQQYVNDSIDAKYRDYSFSYSVKYSYLTEQQKNSVTEFEIEEFSNKLMLFVRKNRVLKQIIHDIEKPDFLWEGSFVECLSGEEKKTYVEYDFSSFNILEFIKTPSLYDETLPHLSHIIDYVVCIRYLKYLKSLIKPEKPQKPTNYQFVEPQKEKEHKVKVREESTEQDFGAKFEEWEIDLLTKCINDSRIFSKTITSETMNEIFFCRLKFPLIIANGKNKLLAYFFTSLDDRSLIIRNWQSLCERKTLFQSFSGHILKQNDYSSNVYSNKIKEPKDCHIIDKYIKQLTKD</sequence>
<dbReference type="RefSeq" id="WP_116037068.1">
    <property type="nucleotide sequence ID" value="NZ_QNUG01000065.1"/>
</dbReference>
<comment type="caution">
    <text evidence="1">The sequence shown here is derived from an EMBL/GenBank/DDBJ whole genome shotgun (WGS) entry which is preliminary data.</text>
</comment>
<protein>
    <submittedName>
        <fullName evidence="1">Uncharacterized protein</fullName>
    </submittedName>
</protein>
<name>A0A3D9CKH8_9FLAO</name>
<dbReference type="AlphaFoldDB" id="A0A3D9CKH8"/>
<dbReference type="Proteomes" id="UP000256326">
    <property type="component" value="Unassembled WGS sequence"/>
</dbReference>